<evidence type="ECO:0000313" key="2">
    <source>
        <dbReference type="Proteomes" id="UP001233172"/>
    </source>
</evidence>
<accession>A0AAD8F7H7</accession>
<dbReference type="AlphaFoldDB" id="A0AAD8F7H7"/>
<organism evidence="1 2">
    <name type="scientific">Biomphalaria pfeifferi</name>
    <name type="common">Bloodfluke planorb</name>
    <name type="synonym">Freshwater snail</name>
    <dbReference type="NCBI Taxonomy" id="112525"/>
    <lineage>
        <taxon>Eukaryota</taxon>
        <taxon>Metazoa</taxon>
        <taxon>Spiralia</taxon>
        <taxon>Lophotrochozoa</taxon>
        <taxon>Mollusca</taxon>
        <taxon>Gastropoda</taxon>
        <taxon>Heterobranchia</taxon>
        <taxon>Euthyneura</taxon>
        <taxon>Panpulmonata</taxon>
        <taxon>Hygrophila</taxon>
        <taxon>Lymnaeoidea</taxon>
        <taxon>Planorbidae</taxon>
        <taxon>Biomphalaria</taxon>
    </lineage>
</organism>
<proteinExistence type="predicted"/>
<dbReference type="EMBL" id="JASAOG010000085">
    <property type="protein sequence ID" value="KAK0053493.1"/>
    <property type="molecule type" value="Genomic_DNA"/>
</dbReference>
<name>A0AAD8F7H7_BIOPF</name>
<reference evidence="1" key="2">
    <citation type="submission" date="2023-04" db="EMBL/GenBank/DDBJ databases">
        <authorList>
            <person name="Bu L."/>
            <person name="Lu L."/>
            <person name="Laidemitt M.R."/>
            <person name="Zhang S.M."/>
            <person name="Mutuku M."/>
            <person name="Mkoji G."/>
            <person name="Steinauer M."/>
            <person name="Loker E.S."/>
        </authorList>
    </citation>
    <scope>NUCLEOTIDE SEQUENCE</scope>
    <source>
        <strain evidence="1">KasaAsao</strain>
        <tissue evidence="1">Whole Snail</tissue>
    </source>
</reference>
<feature type="non-terminal residue" evidence="1">
    <location>
        <position position="51"/>
    </location>
</feature>
<keyword evidence="2" id="KW-1185">Reference proteome</keyword>
<reference evidence="1" key="1">
    <citation type="journal article" date="2023" name="PLoS Negl. Trop. Dis.">
        <title>A genome sequence for Biomphalaria pfeifferi, the major vector snail for the human-infecting parasite Schistosoma mansoni.</title>
        <authorList>
            <person name="Bu L."/>
            <person name="Lu L."/>
            <person name="Laidemitt M.R."/>
            <person name="Zhang S.M."/>
            <person name="Mutuku M."/>
            <person name="Mkoji G."/>
            <person name="Steinauer M."/>
            <person name="Loker E.S."/>
        </authorList>
    </citation>
    <scope>NUCLEOTIDE SEQUENCE</scope>
    <source>
        <strain evidence="1">KasaAsao</strain>
    </source>
</reference>
<comment type="caution">
    <text evidence="1">The sequence shown here is derived from an EMBL/GenBank/DDBJ whole genome shotgun (WGS) entry which is preliminary data.</text>
</comment>
<dbReference type="Proteomes" id="UP001233172">
    <property type="component" value="Unassembled WGS sequence"/>
</dbReference>
<gene>
    <name evidence="1" type="ORF">Bpfe_016953</name>
</gene>
<evidence type="ECO:0000313" key="1">
    <source>
        <dbReference type="EMBL" id="KAK0053493.1"/>
    </source>
</evidence>
<protein>
    <submittedName>
        <fullName evidence="1">Uncharacterized protein</fullName>
    </submittedName>
</protein>
<sequence>MSSHETIAPPPALYVLHLLETNTTRSAFNSTGVSVNQNHCNTPQEEELEFH</sequence>